<dbReference type="GO" id="GO:0046820">
    <property type="term" value="F:4-amino-4-deoxychorismate synthase activity"/>
    <property type="evidence" value="ECO:0007669"/>
    <property type="project" value="TreeGrafter"/>
</dbReference>
<gene>
    <name evidence="2" type="primary">pabB</name>
    <name evidence="2" type="ORF">CEW88_04630</name>
</gene>
<dbReference type="RefSeq" id="WP_108964893.1">
    <property type="nucleotide sequence ID" value="NZ_CP022189.1"/>
</dbReference>
<dbReference type="AlphaFoldDB" id="A0A2U8HDA2"/>
<dbReference type="InterPro" id="IPR019999">
    <property type="entry name" value="Anth_synth_I-like"/>
</dbReference>
<dbReference type="PANTHER" id="PTHR11236:SF50">
    <property type="entry name" value="AMINODEOXYCHORISMATE SYNTHASE COMPONENT 1"/>
    <property type="match status" value="1"/>
</dbReference>
<protein>
    <submittedName>
        <fullName evidence="2">Aminodeoxychorismate synthase, component I</fullName>
    </submittedName>
</protein>
<dbReference type="NCBIfam" id="TIGR00553">
    <property type="entry name" value="pabB"/>
    <property type="match status" value="1"/>
</dbReference>
<sequence>MDETRIILEAGPGGAAALFERPRELVTASSPAGALVALARLEQARAEGFWVAGYAAYELGFALEPSLAQLWAPGAPLLHFGIFDAPQDASEALEEMPGQGARVTSVTPLWSAERYAGAFHEIKEMLAAGDLYQVNLTMPVEARFEGTPEALWAALRAYQPVGHGGFAQLGGETILSCSPELFFQLDARGRIEVAPMKGTAPRGATPAEDDALREALAADEKNRAENVMIVDLMRNDLSRLARPGSVKVPELLKVERYATVHQMVSRVAAELEGRPSVTDLLRAIFPCGSITGAPKIAAMKAIHRLEGWRRGVYCGGLGWMAPDGTAEFNVAIRTLSVTGAGRALLGVGGGIVQDSSCEAEYEEALWKARFLTGLMQQG</sequence>
<evidence type="ECO:0000313" key="3">
    <source>
        <dbReference type="Proteomes" id="UP000244915"/>
    </source>
</evidence>
<dbReference type="Proteomes" id="UP000244915">
    <property type="component" value="Chromosome 1"/>
</dbReference>
<dbReference type="InterPro" id="IPR005801">
    <property type="entry name" value="ADC_synthase"/>
</dbReference>
<dbReference type="OrthoDB" id="9803598at2"/>
<dbReference type="InterPro" id="IPR015890">
    <property type="entry name" value="Chorismate_C"/>
</dbReference>
<evidence type="ECO:0000259" key="1">
    <source>
        <dbReference type="Pfam" id="PF00425"/>
    </source>
</evidence>
<organism evidence="2 3">
    <name type="scientific">Alloyangia pacifica</name>
    <dbReference type="NCBI Taxonomy" id="311180"/>
    <lineage>
        <taxon>Bacteria</taxon>
        <taxon>Pseudomonadati</taxon>
        <taxon>Pseudomonadota</taxon>
        <taxon>Alphaproteobacteria</taxon>
        <taxon>Rhodobacterales</taxon>
        <taxon>Roseobacteraceae</taxon>
        <taxon>Alloyangia</taxon>
    </lineage>
</organism>
<dbReference type="GO" id="GO:0009396">
    <property type="term" value="P:folic acid-containing compound biosynthetic process"/>
    <property type="evidence" value="ECO:0007669"/>
    <property type="project" value="InterPro"/>
</dbReference>
<dbReference type="PRINTS" id="PR00095">
    <property type="entry name" value="ANTSNTHASEI"/>
</dbReference>
<evidence type="ECO:0000313" key="2">
    <source>
        <dbReference type="EMBL" id="AWI83006.1"/>
    </source>
</evidence>
<dbReference type="InterPro" id="IPR005802">
    <property type="entry name" value="ADC_synth_comp_1"/>
</dbReference>
<dbReference type="KEGG" id="ypac:CEW88_04630"/>
<dbReference type="PANTHER" id="PTHR11236">
    <property type="entry name" value="AMINOBENZOATE/ANTHRANILATE SYNTHASE"/>
    <property type="match status" value="1"/>
</dbReference>
<dbReference type="Pfam" id="PF00425">
    <property type="entry name" value="Chorismate_bind"/>
    <property type="match status" value="1"/>
</dbReference>
<dbReference type="SUPFAM" id="SSF56322">
    <property type="entry name" value="ADC synthase"/>
    <property type="match status" value="1"/>
</dbReference>
<dbReference type="GO" id="GO:0000162">
    <property type="term" value="P:L-tryptophan biosynthetic process"/>
    <property type="evidence" value="ECO:0007669"/>
    <property type="project" value="TreeGrafter"/>
</dbReference>
<dbReference type="NCBIfam" id="NF005698">
    <property type="entry name" value="PRK07508.1"/>
    <property type="match status" value="1"/>
</dbReference>
<accession>A0A2U8HDA2</accession>
<reference evidence="2 3" key="1">
    <citation type="submission" date="2017-06" db="EMBL/GenBank/DDBJ databases">
        <title>Yangia sp. YSBP01 complete genome sequence.</title>
        <authorList>
            <person name="Woo J.-H."/>
            <person name="Kim H.-S."/>
        </authorList>
    </citation>
    <scope>NUCLEOTIDE SEQUENCE [LARGE SCALE GENOMIC DNA]</scope>
    <source>
        <strain evidence="2 3">YSBP01</strain>
    </source>
</reference>
<feature type="domain" description="Chorismate-utilising enzyme C-terminal" evidence="1">
    <location>
        <begin position="112"/>
        <end position="366"/>
    </location>
</feature>
<proteinExistence type="predicted"/>
<dbReference type="Gene3D" id="3.60.120.10">
    <property type="entry name" value="Anthranilate synthase"/>
    <property type="match status" value="1"/>
</dbReference>
<name>A0A2U8HDA2_9RHOB</name>
<dbReference type="EMBL" id="CP022189">
    <property type="protein sequence ID" value="AWI83006.1"/>
    <property type="molecule type" value="Genomic_DNA"/>
</dbReference>